<proteinExistence type="predicted"/>
<keyword evidence="3" id="KW-1185">Reference proteome</keyword>
<evidence type="ECO:0000313" key="2">
    <source>
        <dbReference type="EMBL" id="RYO64834.1"/>
    </source>
</evidence>
<feature type="compositionally biased region" description="Basic and acidic residues" evidence="1">
    <location>
        <begin position="1"/>
        <end position="22"/>
    </location>
</feature>
<comment type="caution">
    <text evidence="2">The sequence shown here is derived from an EMBL/GenBank/DDBJ whole genome shotgun (WGS) entry which is preliminary data.</text>
</comment>
<accession>A0A4Q4S4I2</accession>
<dbReference type="Proteomes" id="UP000293823">
    <property type="component" value="Unassembled WGS sequence"/>
</dbReference>
<gene>
    <name evidence="2" type="ORF">AA0113_g5701</name>
</gene>
<organism evidence="2 3">
    <name type="scientific">Alternaria arborescens</name>
    <dbReference type="NCBI Taxonomy" id="156630"/>
    <lineage>
        <taxon>Eukaryota</taxon>
        <taxon>Fungi</taxon>
        <taxon>Dikarya</taxon>
        <taxon>Ascomycota</taxon>
        <taxon>Pezizomycotina</taxon>
        <taxon>Dothideomycetes</taxon>
        <taxon>Pleosporomycetidae</taxon>
        <taxon>Pleosporales</taxon>
        <taxon>Pleosporineae</taxon>
        <taxon>Pleosporaceae</taxon>
        <taxon>Alternaria</taxon>
        <taxon>Alternaria sect. Alternaria</taxon>
    </lineage>
</organism>
<protein>
    <submittedName>
        <fullName evidence="2">Uncharacterized protein</fullName>
    </submittedName>
</protein>
<sequence length="40" mass="4593">MPRKPRGEITEITDPRLTKDRPPLIQLPTTVPESGNIVYY</sequence>
<name>A0A4Q4S4I2_9PLEO</name>
<evidence type="ECO:0000256" key="1">
    <source>
        <dbReference type="SAM" id="MobiDB-lite"/>
    </source>
</evidence>
<dbReference type="AlphaFoldDB" id="A0A4Q4S4I2"/>
<dbReference type="EMBL" id="PEJP01000020">
    <property type="protein sequence ID" value="RYO64834.1"/>
    <property type="molecule type" value="Genomic_DNA"/>
</dbReference>
<feature type="region of interest" description="Disordered" evidence="1">
    <location>
        <begin position="1"/>
        <end position="30"/>
    </location>
</feature>
<evidence type="ECO:0000313" key="3">
    <source>
        <dbReference type="Proteomes" id="UP000293823"/>
    </source>
</evidence>
<reference evidence="3" key="1">
    <citation type="journal article" date="2019" name="bioRxiv">
        <title>Genomics, evolutionary history and diagnostics of the Alternaria alternata species group including apple and Asian pear pathotypes.</title>
        <authorList>
            <person name="Armitage A.D."/>
            <person name="Cockerton H.M."/>
            <person name="Sreenivasaprasad S."/>
            <person name="Woodhall J.W."/>
            <person name="Lane C.R."/>
            <person name="Harrison R.J."/>
            <person name="Clarkson J.P."/>
        </authorList>
    </citation>
    <scope>NUCLEOTIDE SEQUENCE [LARGE SCALE GENOMIC DNA]</scope>
    <source>
        <strain evidence="3">RGR 97.0016</strain>
    </source>
</reference>